<dbReference type="GO" id="GO:0042910">
    <property type="term" value="F:xenobiotic transmembrane transporter activity"/>
    <property type="evidence" value="ECO:0007669"/>
    <property type="project" value="InterPro"/>
</dbReference>
<evidence type="ECO:0000256" key="5">
    <source>
        <dbReference type="ARBA" id="ARBA00022692"/>
    </source>
</evidence>
<organism evidence="10 11">
    <name type="scientific">Rhizoctonia solani</name>
    <dbReference type="NCBI Taxonomy" id="456999"/>
    <lineage>
        <taxon>Eukaryota</taxon>
        <taxon>Fungi</taxon>
        <taxon>Dikarya</taxon>
        <taxon>Basidiomycota</taxon>
        <taxon>Agaricomycotina</taxon>
        <taxon>Agaricomycetes</taxon>
        <taxon>Cantharellales</taxon>
        <taxon>Ceratobasidiaceae</taxon>
        <taxon>Rhizoctonia</taxon>
    </lineage>
</organism>
<dbReference type="Proteomes" id="UP000663826">
    <property type="component" value="Unassembled WGS sequence"/>
</dbReference>
<dbReference type="Pfam" id="PF01554">
    <property type="entry name" value="MatE"/>
    <property type="match status" value="2"/>
</dbReference>
<feature type="transmembrane region" description="Helical" evidence="9">
    <location>
        <begin position="432"/>
        <end position="458"/>
    </location>
</feature>
<evidence type="ECO:0000256" key="4">
    <source>
        <dbReference type="ARBA" id="ARBA00022475"/>
    </source>
</evidence>
<dbReference type="InterPro" id="IPR048279">
    <property type="entry name" value="MdtK-like"/>
</dbReference>
<dbReference type="InterPro" id="IPR002528">
    <property type="entry name" value="MATE_fam"/>
</dbReference>
<evidence type="ECO:0000256" key="9">
    <source>
        <dbReference type="SAM" id="Phobius"/>
    </source>
</evidence>
<dbReference type="NCBIfam" id="TIGR00797">
    <property type="entry name" value="matE"/>
    <property type="match status" value="1"/>
</dbReference>
<dbReference type="PANTHER" id="PTHR11206">
    <property type="entry name" value="MULTIDRUG RESISTANCE PROTEIN"/>
    <property type="match status" value="1"/>
</dbReference>
<feature type="transmembrane region" description="Helical" evidence="9">
    <location>
        <begin position="237"/>
        <end position="261"/>
    </location>
</feature>
<keyword evidence="4" id="KW-1003">Cell membrane</keyword>
<evidence type="ECO:0000256" key="7">
    <source>
        <dbReference type="ARBA" id="ARBA00023136"/>
    </source>
</evidence>
<keyword evidence="5 9" id="KW-0812">Transmembrane</keyword>
<feature type="transmembrane region" description="Helical" evidence="9">
    <location>
        <begin position="464"/>
        <end position="489"/>
    </location>
</feature>
<dbReference type="InterPro" id="IPR045069">
    <property type="entry name" value="MATE_euk"/>
</dbReference>
<evidence type="ECO:0000313" key="11">
    <source>
        <dbReference type="Proteomes" id="UP000663826"/>
    </source>
</evidence>
<feature type="transmembrane region" description="Helical" evidence="9">
    <location>
        <begin position="324"/>
        <end position="345"/>
    </location>
</feature>
<dbReference type="CDD" id="cd13132">
    <property type="entry name" value="MATE_eukaryotic"/>
    <property type="match status" value="1"/>
</dbReference>
<keyword evidence="6 9" id="KW-1133">Transmembrane helix</keyword>
<feature type="compositionally biased region" description="Polar residues" evidence="8">
    <location>
        <begin position="22"/>
        <end position="31"/>
    </location>
</feature>
<gene>
    <name evidence="10" type="ORF">RDB_LOCUS6242</name>
</gene>
<evidence type="ECO:0008006" key="12">
    <source>
        <dbReference type="Google" id="ProtNLM"/>
    </source>
</evidence>
<protein>
    <recommendedName>
        <fullName evidence="12">MATE efflux family protein</fullName>
    </recommendedName>
</protein>
<feature type="region of interest" description="Disordered" evidence="8">
    <location>
        <begin position="1"/>
        <end position="31"/>
    </location>
</feature>
<reference evidence="10" key="1">
    <citation type="submission" date="2021-01" db="EMBL/GenBank/DDBJ databases">
        <authorList>
            <person name="Kaushik A."/>
        </authorList>
    </citation>
    <scope>NUCLEOTIDE SEQUENCE</scope>
    <source>
        <strain evidence="10">AG1-1B</strain>
    </source>
</reference>
<dbReference type="GO" id="GO:0015297">
    <property type="term" value="F:antiporter activity"/>
    <property type="evidence" value="ECO:0007669"/>
    <property type="project" value="InterPro"/>
</dbReference>
<keyword evidence="7 9" id="KW-0472">Membrane</keyword>
<sequence>MPRSRSSSTSGSSLRSSREDMGSTTPSTISRTLVSESTPLLPLKEPTHERYTLSEVRDEIWETLHHAAPIFGTQILEYSLMLTSVISLGHISTEALAASALGTMTAGVTGLSIITGFACALDSLLPHAWTSGNPQHVGLWTQRMIVLLSVISVPISLLWLNAESILLKLKQEPKVAHMAGVYLQWFVLSLPGQTITVVARRFYQAQGRSHIPTIIMIPAAALNAFLTWLLVWGPDPFRLGFIGAPIASSVSFDLMALAYIIHAYFINSPEAWHPLNHLCLQELGKLFRLGLSSTGQIASEWWCWEIVALAASQLGPIPLAAQSVLLTSANVVFMAPFSVSLATSIRVGNALGSGQARKAKLAAETAIGLSVVIAMLISATYMIFRKNWGYMFNNDQEVVDLVAHVIPFLACSQLFDCGTNIMDGILRARGKLAFGAIVNILSYYVFGIPVGISLAFWAGFGLAGLWMGLAAAMFCSATVSIAAVCVTDWDREVAKTRARLGQSDDSTGVIA</sequence>
<comment type="similarity">
    <text evidence="2">Belongs to the multi antimicrobial extrusion (MATE) (TC 2.A.66.1) family.</text>
</comment>
<name>A0A8H2ZUU6_9AGAM</name>
<comment type="subcellular location">
    <subcellularLocation>
        <location evidence="1">Cell membrane</location>
        <topology evidence="1">Multi-pass membrane protein</topology>
    </subcellularLocation>
</comment>
<feature type="transmembrane region" description="Helical" evidence="9">
    <location>
        <begin position="365"/>
        <end position="384"/>
    </location>
</feature>
<evidence type="ECO:0000313" key="10">
    <source>
        <dbReference type="EMBL" id="CAE6348221.1"/>
    </source>
</evidence>
<evidence type="ECO:0000256" key="1">
    <source>
        <dbReference type="ARBA" id="ARBA00004651"/>
    </source>
</evidence>
<dbReference type="GO" id="GO:1990961">
    <property type="term" value="P:xenobiotic detoxification by transmembrane export across the plasma membrane"/>
    <property type="evidence" value="ECO:0007669"/>
    <property type="project" value="InterPro"/>
</dbReference>
<feature type="transmembrane region" description="Helical" evidence="9">
    <location>
        <begin position="144"/>
        <end position="162"/>
    </location>
</feature>
<feature type="transmembrane region" description="Helical" evidence="9">
    <location>
        <begin position="182"/>
        <end position="199"/>
    </location>
</feature>
<dbReference type="EMBL" id="CAJMWQ010000244">
    <property type="protein sequence ID" value="CAE6348221.1"/>
    <property type="molecule type" value="Genomic_DNA"/>
</dbReference>
<dbReference type="AlphaFoldDB" id="A0A8H2ZUU6"/>
<evidence type="ECO:0000256" key="6">
    <source>
        <dbReference type="ARBA" id="ARBA00022989"/>
    </source>
</evidence>
<feature type="compositionally biased region" description="Low complexity" evidence="8">
    <location>
        <begin position="1"/>
        <end position="15"/>
    </location>
</feature>
<comment type="caution">
    <text evidence="10">The sequence shown here is derived from an EMBL/GenBank/DDBJ whole genome shotgun (WGS) entry which is preliminary data.</text>
</comment>
<evidence type="ECO:0000256" key="3">
    <source>
        <dbReference type="ARBA" id="ARBA00022448"/>
    </source>
</evidence>
<evidence type="ECO:0000256" key="8">
    <source>
        <dbReference type="SAM" id="MobiDB-lite"/>
    </source>
</evidence>
<accession>A0A8H2ZUU6</accession>
<evidence type="ECO:0000256" key="2">
    <source>
        <dbReference type="ARBA" id="ARBA00010199"/>
    </source>
</evidence>
<dbReference type="PIRSF" id="PIRSF006603">
    <property type="entry name" value="DinF"/>
    <property type="match status" value="1"/>
</dbReference>
<keyword evidence="3" id="KW-0813">Transport</keyword>
<feature type="transmembrane region" description="Helical" evidence="9">
    <location>
        <begin position="211"/>
        <end position="231"/>
    </location>
</feature>
<dbReference type="GO" id="GO:0005886">
    <property type="term" value="C:plasma membrane"/>
    <property type="evidence" value="ECO:0007669"/>
    <property type="project" value="UniProtKB-SubCell"/>
</dbReference>
<proteinExistence type="inferred from homology"/>